<evidence type="ECO:0000313" key="10">
    <source>
        <dbReference type="EMBL" id="SDB88789.1"/>
    </source>
</evidence>
<feature type="transmembrane region" description="Helical" evidence="8">
    <location>
        <begin position="233"/>
        <end position="253"/>
    </location>
</feature>
<dbReference type="Pfam" id="PF00892">
    <property type="entry name" value="EamA"/>
    <property type="match status" value="2"/>
</dbReference>
<dbReference type="NCBIfam" id="TIGR00688">
    <property type="entry name" value="rarD"/>
    <property type="match status" value="1"/>
</dbReference>
<sequence>MFYAIAAYGIWGILPIYWKSIKQIPATDILAHRIFWSFLFLAVIISGMRKWGEFKLAFKSLRSFLAVGLASILISTNWLLYIWAVNNNHIVEASLGYFINPLLTILLGRLVFRERSDVWQNVAIGLTLISVAFLTYQYGRVPWIALTLATSFAIYGLVKKLSTLTPLTGLGAETMLVAPLALGFLLVQFSRADSVYSPITLTTVILIVLTGVVTSVPLLLFAQSAKRVPLSTLGFIQYLSPSLSLILGIFLYHERFTHIDMLSFGCIWVALAIYSLSRKDVLGRFRRG</sequence>
<feature type="domain" description="EamA" evidence="9">
    <location>
        <begin position="2"/>
        <end position="135"/>
    </location>
</feature>
<evidence type="ECO:0000256" key="2">
    <source>
        <dbReference type="ARBA" id="ARBA00007362"/>
    </source>
</evidence>
<dbReference type="SUPFAM" id="SSF103481">
    <property type="entry name" value="Multidrug resistance efflux transporter EmrE"/>
    <property type="match status" value="2"/>
</dbReference>
<feature type="transmembrane region" description="Helical" evidence="8">
    <location>
        <begin position="259"/>
        <end position="277"/>
    </location>
</feature>
<evidence type="ECO:0000256" key="3">
    <source>
        <dbReference type="ARBA" id="ARBA00022448"/>
    </source>
</evidence>
<keyword evidence="6 8" id="KW-1133">Transmembrane helix</keyword>
<name>A0A1G6H3D7_9BACT</name>
<dbReference type="AlphaFoldDB" id="A0A1G6H3D7"/>
<keyword evidence="11" id="KW-1185">Reference proteome</keyword>
<dbReference type="InterPro" id="IPR037185">
    <property type="entry name" value="EmrE-like"/>
</dbReference>
<comment type="subcellular location">
    <subcellularLocation>
        <location evidence="1">Cell membrane</location>
        <topology evidence="1">Multi-pass membrane protein</topology>
    </subcellularLocation>
</comment>
<comment type="similarity">
    <text evidence="2">Belongs to the EamA transporter family.</text>
</comment>
<feature type="transmembrane region" description="Helical" evidence="8">
    <location>
        <begin position="64"/>
        <end position="84"/>
    </location>
</feature>
<dbReference type="Proteomes" id="UP000199452">
    <property type="component" value="Unassembled WGS sequence"/>
</dbReference>
<dbReference type="STRING" id="1640674.SAMN05216323_100665"/>
<dbReference type="InterPro" id="IPR000620">
    <property type="entry name" value="EamA_dom"/>
</dbReference>
<feature type="transmembrane region" description="Helical" evidence="8">
    <location>
        <begin position="34"/>
        <end position="52"/>
    </location>
</feature>
<dbReference type="PANTHER" id="PTHR22911:SF137">
    <property type="entry name" value="SOLUTE CARRIER FAMILY 35 MEMBER G2-RELATED"/>
    <property type="match status" value="1"/>
</dbReference>
<evidence type="ECO:0000256" key="6">
    <source>
        <dbReference type="ARBA" id="ARBA00022989"/>
    </source>
</evidence>
<keyword evidence="4" id="KW-1003">Cell membrane</keyword>
<keyword evidence="7 8" id="KW-0472">Membrane</keyword>
<evidence type="ECO:0000256" key="4">
    <source>
        <dbReference type="ARBA" id="ARBA00022475"/>
    </source>
</evidence>
<accession>A0A1G6H3D7</accession>
<dbReference type="InterPro" id="IPR004626">
    <property type="entry name" value="RarD"/>
</dbReference>
<dbReference type="EMBL" id="FMYP01000006">
    <property type="protein sequence ID" value="SDB88789.1"/>
    <property type="molecule type" value="Genomic_DNA"/>
</dbReference>
<gene>
    <name evidence="10" type="ORF">SAMN05216323_100665</name>
</gene>
<keyword evidence="3" id="KW-0813">Transport</keyword>
<feature type="transmembrane region" description="Helical" evidence="8">
    <location>
        <begin position="141"/>
        <end position="158"/>
    </location>
</feature>
<evidence type="ECO:0000313" key="11">
    <source>
        <dbReference type="Proteomes" id="UP000199452"/>
    </source>
</evidence>
<feature type="domain" description="EamA" evidence="9">
    <location>
        <begin position="144"/>
        <end position="275"/>
    </location>
</feature>
<evidence type="ECO:0000256" key="7">
    <source>
        <dbReference type="ARBA" id="ARBA00023136"/>
    </source>
</evidence>
<proteinExistence type="inferred from homology"/>
<keyword evidence="5 8" id="KW-0812">Transmembrane</keyword>
<feature type="transmembrane region" description="Helical" evidence="8">
    <location>
        <begin position="90"/>
        <end position="111"/>
    </location>
</feature>
<evidence type="ECO:0000259" key="9">
    <source>
        <dbReference type="Pfam" id="PF00892"/>
    </source>
</evidence>
<feature type="transmembrane region" description="Helical" evidence="8">
    <location>
        <begin position="195"/>
        <end position="221"/>
    </location>
</feature>
<dbReference type="GO" id="GO:0005886">
    <property type="term" value="C:plasma membrane"/>
    <property type="evidence" value="ECO:0007669"/>
    <property type="project" value="UniProtKB-SubCell"/>
</dbReference>
<evidence type="ECO:0000256" key="8">
    <source>
        <dbReference type="SAM" id="Phobius"/>
    </source>
</evidence>
<dbReference type="PANTHER" id="PTHR22911">
    <property type="entry name" value="ACYL-MALONYL CONDENSING ENZYME-RELATED"/>
    <property type="match status" value="1"/>
</dbReference>
<evidence type="ECO:0000256" key="1">
    <source>
        <dbReference type="ARBA" id="ARBA00004651"/>
    </source>
</evidence>
<feature type="transmembrane region" description="Helical" evidence="8">
    <location>
        <begin position="170"/>
        <end position="189"/>
    </location>
</feature>
<feature type="transmembrane region" description="Helical" evidence="8">
    <location>
        <begin position="118"/>
        <end position="135"/>
    </location>
</feature>
<reference evidence="10 11" key="1">
    <citation type="submission" date="2016-09" db="EMBL/GenBank/DDBJ databases">
        <authorList>
            <person name="Capua I."/>
            <person name="De Benedictis P."/>
            <person name="Joannis T."/>
            <person name="Lombin L.H."/>
            <person name="Cattoli G."/>
        </authorList>
    </citation>
    <scope>NUCLEOTIDE SEQUENCE [LARGE SCALE GENOMIC DNA]</scope>
    <source>
        <strain evidence="10 11">A7P-90m</strain>
    </source>
</reference>
<protein>
    <submittedName>
        <fullName evidence="10">Chloramphenicol-sensitive protein RarD</fullName>
    </submittedName>
</protein>
<organism evidence="10 11">
    <name type="scientific">Williamwhitmania taraxaci</name>
    <dbReference type="NCBI Taxonomy" id="1640674"/>
    <lineage>
        <taxon>Bacteria</taxon>
        <taxon>Pseudomonadati</taxon>
        <taxon>Bacteroidota</taxon>
        <taxon>Bacteroidia</taxon>
        <taxon>Bacteroidales</taxon>
        <taxon>Williamwhitmaniaceae</taxon>
        <taxon>Williamwhitmania</taxon>
    </lineage>
</organism>
<evidence type="ECO:0000256" key="5">
    <source>
        <dbReference type="ARBA" id="ARBA00022692"/>
    </source>
</evidence>